<dbReference type="RefSeq" id="WP_007030547.1">
    <property type="nucleotide sequence ID" value="NZ_AOHO01000048.1"/>
</dbReference>
<sequence>MDTHLEVTVRDGQPVNPVTGTNWEGAGVRRQVADEARLTLAGLG</sequence>
<evidence type="ECO:0000256" key="1">
    <source>
        <dbReference type="SAM" id="MobiDB-lite"/>
    </source>
</evidence>
<dbReference type="AlphaFoldDB" id="M2XG78"/>
<proteinExistence type="predicted"/>
<comment type="caution">
    <text evidence="2">The sequence shown here is derived from an EMBL/GenBank/DDBJ whole genome shotgun (WGS) entry which is preliminary data.</text>
</comment>
<feature type="region of interest" description="Disordered" evidence="1">
    <location>
        <begin position="1"/>
        <end position="23"/>
    </location>
</feature>
<dbReference type="Proteomes" id="UP000054226">
    <property type="component" value="Unassembled WGS sequence"/>
</dbReference>
<accession>M2XG78</accession>
<organism evidence="2 3">
    <name type="scientific">Amycolatopsis decaplanina DSM 44594</name>
    <dbReference type="NCBI Taxonomy" id="1284240"/>
    <lineage>
        <taxon>Bacteria</taxon>
        <taxon>Bacillati</taxon>
        <taxon>Actinomycetota</taxon>
        <taxon>Actinomycetes</taxon>
        <taxon>Pseudonocardiales</taxon>
        <taxon>Pseudonocardiaceae</taxon>
        <taxon>Amycolatopsis</taxon>
    </lineage>
</organism>
<gene>
    <name evidence="2" type="ORF">H074_13227</name>
</gene>
<evidence type="ECO:0000313" key="3">
    <source>
        <dbReference type="Proteomes" id="UP000054226"/>
    </source>
</evidence>
<name>M2XG78_9PSEU</name>
<dbReference type="EMBL" id="AOHO01000048">
    <property type="protein sequence ID" value="EME59991.1"/>
    <property type="molecule type" value="Genomic_DNA"/>
</dbReference>
<evidence type="ECO:0000313" key="2">
    <source>
        <dbReference type="EMBL" id="EME59991.1"/>
    </source>
</evidence>
<keyword evidence="3" id="KW-1185">Reference proteome</keyword>
<protein>
    <submittedName>
        <fullName evidence="2">Uncharacterized protein</fullName>
    </submittedName>
</protein>
<dbReference type="PATRIC" id="fig|1284240.4.peg.2699"/>
<reference evidence="2 3" key="1">
    <citation type="journal article" date="2013" name="Genome Announc.">
        <title>Draft Genome Sequence of Amycolatopsis decaplanina Strain DSM 44594T.</title>
        <authorList>
            <person name="Kaur N."/>
            <person name="Kumar S."/>
            <person name="Bala M."/>
            <person name="Raghava G.P."/>
            <person name="Mayilraj S."/>
        </authorList>
    </citation>
    <scope>NUCLEOTIDE SEQUENCE [LARGE SCALE GENOMIC DNA]</scope>
    <source>
        <strain evidence="2 3">DSM 44594</strain>
    </source>
</reference>